<keyword evidence="1" id="KW-0812">Transmembrane</keyword>
<dbReference type="Proteomes" id="UP000299102">
    <property type="component" value="Unassembled WGS sequence"/>
</dbReference>
<feature type="transmembrane region" description="Helical" evidence="1">
    <location>
        <begin position="129"/>
        <end position="150"/>
    </location>
</feature>
<organism evidence="2 3">
    <name type="scientific">Eumeta variegata</name>
    <name type="common">Bagworm moth</name>
    <name type="synonym">Eumeta japonica</name>
    <dbReference type="NCBI Taxonomy" id="151549"/>
    <lineage>
        <taxon>Eukaryota</taxon>
        <taxon>Metazoa</taxon>
        <taxon>Ecdysozoa</taxon>
        <taxon>Arthropoda</taxon>
        <taxon>Hexapoda</taxon>
        <taxon>Insecta</taxon>
        <taxon>Pterygota</taxon>
        <taxon>Neoptera</taxon>
        <taxon>Endopterygota</taxon>
        <taxon>Lepidoptera</taxon>
        <taxon>Glossata</taxon>
        <taxon>Ditrysia</taxon>
        <taxon>Tineoidea</taxon>
        <taxon>Psychidae</taxon>
        <taxon>Oiketicinae</taxon>
        <taxon>Eumeta</taxon>
    </lineage>
</organism>
<sequence length="236" mass="27520">MRQLREDLERKYKKDDVLLFVSYACAFPNIMIRIYSLLTLNHDQPFGKSLMFLLLEAWWIILIPCLPPVFVGWTTAEVNKIKLLLLNSIICNTDTQEKHDAQLFVRYLRLRPFRERVWRVFSADAASPLRLISLCTTYLIVMVQLTHLYFIPTQKAGNTLVTPLRLSMSCDCPWATMTTYLLSGGLHSPLLFENTKKKFEYQNVTRRKTQPSNLTVFMKKHSRLATQATRTQLTAR</sequence>
<evidence type="ECO:0008006" key="4">
    <source>
        <dbReference type="Google" id="ProtNLM"/>
    </source>
</evidence>
<dbReference type="EMBL" id="BGZK01000010">
    <property type="protein sequence ID" value="GBP03531.1"/>
    <property type="molecule type" value="Genomic_DNA"/>
</dbReference>
<reference evidence="2 3" key="1">
    <citation type="journal article" date="2019" name="Commun. Biol.">
        <title>The bagworm genome reveals a unique fibroin gene that provides high tensile strength.</title>
        <authorList>
            <person name="Kono N."/>
            <person name="Nakamura H."/>
            <person name="Ohtoshi R."/>
            <person name="Tomita M."/>
            <person name="Numata K."/>
            <person name="Arakawa K."/>
        </authorList>
    </citation>
    <scope>NUCLEOTIDE SEQUENCE [LARGE SCALE GENOMIC DNA]</scope>
</reference>
<protein>
    <recommendedName>
        <fullName evidence="4">Gustatory receptor</fullName>
    </recommendedName>
</protein>
<evidence type="ECO:0000256" key="1">
    <source>
        <dbReference type="SAM" id="Phobius"/>
    </source>
</evidence>
<proteinExistence type="predicted"/>
<evidence type="ECO:0000313" key="3">
    <source>
        <dbReference type="Proteomes" id="UP000299102"/>
    </source>
</evidence>
<accession>A0A4C1SR41</accession>
<gene>
    <name evidence="2" type="ORF">EVAR_101859_1</name>
</gene>
<evidence type="ECO:0000313" key="2">
    <source>
        <dbReference type="EMBL" id="GBP03531.1"/>
    </source>
</evidence>
<feature type="transmembrane region" description="Helical" evidence="1">
    <location>
        <begin position="50"/>
        <end position="73"/>
    </location>
</feature>
<keyword evidence="1" id="KW-1133">Transmembrane helix</keyword>
<keyword evidence="3" id="KW-1185">Reference proteome</keyword>
<keyword evidence="1" id="KW-0472">Membrane</keyword>
<name>A0A4C1SR41_EUMVA</name>
<feature type="transmembrane region" description="Helical" evidence="1">
    <location>
        <begin position="20"/>
        <end position="38"/>
    </location>
</feature>
<dbReference type="OrthoDB" id="7477935at2759"/>
<dbReference type="AlphaFoldDB" id="A0A4C1SR41"/>
<comment type="caution">
    <text evidence="2">The sequence shown here is derived from an EMBL/GenBank/DDBJ whole genome shotgun (WGS) entry which is preliminary data.</text>
</comment>